<comment type="similarity">
    <text evidence="7">Belongs to the binding-protein-dependent transport system permease family.</text>
</comment>
<dbReference type="PANTHER" id="PTHR43163">
    <property type="entry name" value="DIPEPTIDE TRANSPORT SYSTEM PERMEASE PROTEIN DPPB-RELATED"/>
    <property type="match status" value="1"/>
</dbReference>
<feature type="transmembrane region" description="Helical" evidence="7">
    <location>
        <begin position="12"/>
        <end position="31"/>
    </location>
</feature>
<evidence type="ECO:0000256" key="1">
    <source>
        <dbReference type="ARBA" id="ARBA00004651"/>
    </source>
</evidence>
<dbReference type="RefSeq" id="WP_038013078.1">
    <property type="nucleotide sequence ID" value="NZ_FNBW01000011.1"/>
</dbReference>
<keyword evidence="5 7" id="KW-1133">Transmembrane helix</keyword>
<dbReference type="InterPro" id="IPR035906">
    <property type="entry name" value="MetI-like_sf"/>
</dbReference>
<dbReference type="SUPFAM" id="SSF161098">
    <property type="entry name" value="MetI-like"/>
    <property type="match status" value="1"/>
</dbReference>
<keyword evidence="6 7" id="KW-0472">Membrane</keyword>
<proteinExistence type="inferred from homology"/>
<keyword evidence="3" id="KW-1003">Cell membrane</keyword>
<name>A0A8G2BK44_9PROT</name>
<dbReference type="OrthoDB" id="7834831at2"/>
<evidence type="ECO:0000256" key="3">
    <source>
        <dbReference type="ARBA" id="ARBA00022475"/>
    </source>
</evidence>
<dbReference type="GO" id="GO:0071916">
    <property type="term" value="F:dipeptide transmembrane transporter activity"/>
    <property type="evidence" value="ECO:0007669"/>
    <property type="project" value="TreeGrafter"/>
</dbReference>
<evidence type="ECO:0000256" key="4">
    <source>
        <dbReference type="ARBA" id="ARBA00022692"/>
    </source>
</evidence>
<keyword evidence="2 7" id="KW-0813">Transport</keyword>
<feature type="transmembrane region" description="Helical" evidence="7">
    <location>
        <begin position="227"/>
        <end position="253"/>
    </location>
</feature>
<gene>
    <name evidence="9" type="ORF">SAMN05660686_03546</name>
</gene>
<evidence type="ECO:0000313" key="10">
    <source>
        <dbReference type="Proteomes" id="UP000198615"/>
    </source>
</evidence>
<dbReference type="AlphaFoldDB" id="A0A8G2BK44"/>
<keyword evidence="4 7" id="KW-0812">Transmembrane</keyword>
<evidence type="ECO:0000259" key="8">
    <source>
        <dbReference type="PROSITE" id="PS50928"/>
    </source>
</evidence>
<feature type="transmembrane region" description="Helical" evidence="7">
    <location>
        <begin position="273"/>
        <end position="292"/>
    </location>
</feature>
<evidence type="ECO:0000256" key="6">
    <source>
        <dbReference type="ARBA" id="ARBA00023136"/>
    </source>
</evidence>
<organism evidence="9 10">
    <name type="scientific">Thalassobaculum litoreum DSM 18839</name>
    <dbReference type="NCBI Taxonomy" id="1123362"/>
    <lineage>
        <taxon>Bacteria</taxon>
        <taxon>Pseudomonadati</taxon>
        <taxon>Pseudomonadota</taxon>
        <taxon>Alphaproteobacteria</taxon>
        <taxon>Rhodospirillales</taxon>
        <taxon>Thalassobaculaceae</taxon>
        <taxon>Thalassobaculum</taxon>
    </lineage>
</organism>
<feature type="transmembrane region" description="Helical" evidence="7">
    <location>
        <begin position="169"/>
        <end position="192"/>
    </location>
</feature>
<comment type="subcellular location">
    <subcellularLocation>
        <location evidence="1 7">Cell membrane</location>
        <topology evidence="1 7">Multi-pass membrane protein</topology>
    </subcellularLocation>
</comment>
<reference evidence="9 10" key="1">
    <citation type="submission" date="2016-10" db="EMBL/GenBank/DDBJ databases">
        <authorList>
            <person name="Varghese N."/>
            <person name="Submissions S."/>
        </authorList>
    </citation>
    <scope>NUCLEOTIDE SEQUENCE [LARGE SCALE GENOMIC DNA]</scope>
    <source>
        <strain evidence="9 10">DSM 18839</strain>
    </source>
</reference>
<dbReference type="CDD" id="cd06261">
    <property type="entry name" value="TM_PBP2"/>
    <property type="match status" value="1"/>
</dbReference>
<dbReference type="GO" id="GO:0005886">
    <property type="term" value="C:plasma membrane"/>
    <property type="evidence" value="ECO:0007669"/>
    <property type="project" value="UniProtKB-SubCell"/>
</dbReference>
<feature type="domain" description="ABC transmembrane type-1" evidence="8">
    <location>
        <begin position="95"/>
        <end position="296"/>
    </location>
</feature>
<dbReference type="EMBL" id="FNBW01000011">
    <property type="protein sequence ID" value="SDG15750.1"/>
    <property type="molecule type" value="Genomic_DNA"/>
</dbReference>
<comment type="caution">
    <text evidence="9">The sequence shown here is derived from an EMBL/GenBank/DDBJ whole genome shotgun (WGS) entry which is preliminary data.</text>
</comment>
<dbReference type="Pfam" id="PF00528">
    <property type="entry name" value="BPD_transp_1"/>
    <property type="match status" value="1"/>
</dbReference>
<protein>
    <submittedName>
        <fullName evidence="9">Peptide/nickel transport system permease protein</fullName>
    </submittedName>
</protein>
<evidence type="ECO:0000256" key="2">
    <source>
        <dbReference type="ARBA" id="ARBA00022448"/>
    </source>
</evidence>
<dbReference type="Proteomes" id="UP000198615">
    <property type="component" value="Unassembled WGS sequence"/>
</dbReference>
<sequence length="312" mass="34799">MNLRYAAIKLLRAMITLWLVVTFVFVVLRLTGDPTQQLLPDDIGPEIRDYYRAAWGLDRPLWEQYLRYFEAALRGDFGISFRNSQPAIDLIWQRVPKTLELGLATFFCSLALGIPLGVLAAVWRDSWVDRLTMSFAVFGFSMPNFFLGILLILLFALNLRVLPSSGYGTWQHMVMPVFTLATAFAGAIARFTRSAMLEVLSRDYMRTAEAEGASRFRQVWWHAFPNAAIPVVTIVGFSLGGMIGGAVVTENVFAWPGVGRLLTSSVADRDLSIVQGIVVLVAITMVSANLLVDLAYGWLDPRVRVGGQERSR</sequence>
<evidence type="ECO:0000256" key="5">
    <source>
        <dbReference type="ARBA" id="ARBA00022989"/>
    </source>
</evidence>
<dbReference type="PROSITE" id="PS50928">
    <property type="entry name" value="ABC_TM1"/>
    <property type="match status" value="1"/>
</dbReference>
<dbReference type="PANTHER" id="PTHR43163:SF6">
    <property type="entry name" value="DIPEPTIDE TRANSPORT SYSTEM PERMEASE PROTEIN DPPB-RELATED"/>
    <property type="match status" value="1"/>
</dbReference>
<accession>A0A8G2BK44</accession>
<keyword evidence="10" id="KW-1185">Reference proteome</keyword>
<feature type="transmembrane region" description="Helical" evidence="7">
    <location>
        <begin position="101"/>
        <end position="123"/>
    </location>
</feature>
<evidence type="ECO:0000256" key="7">
    <source>
        <dbReference type="RuleBase" id="RU363032"/>
    </source>
</evidence>
<feature type="transmembrane region" description="Helical" evidence="7">
    <location>
        <begin position="135"/>
        <end position="157"/>
    </location>
</feature>
<dbReference type="InterPro" id="IPR000515">
    <property type="entry name" value="MetI-like"/>
</dbReference>
<evidence type="ECO:0000313" key="9">
    <source>
        <dbReference type="EMBL" id="SDG15750.1"/>
    </source>
</evidence>
<dbReference type="InterPro" id="IPR045621">
    <property type="entry name" value="BPD_transp_1_N"/>
</dbReference>
<dbReference type="Gene3D" id="1.10.3720.10">
    <property type="entry name" value="MetI-like"/>
    <property type="match status" value="1"/>
</dbReference>
<dbReference type="Pfam" id="PF19300">
    <property type="entry name" value="BPD_transp_1_N"/>
    <property type="match status" value="1"/>
</dbReference>